<name>A0A9Q3D7Y2_9BASI</name>
<feature type="region of interest" description="Disordered" evidence="1">
    <location>
        <begin position="22"/>
        <end position="59"/>
    </location>
</feature>
<organism evidence="2 3">
    <name type="scientific">Austropuccinia psidii MF-1</name>
    <dbReference type="NCBI Taxonomy" id="1389203"/>
    <lineage>
        <taxon>Eukaryota</taxon>
        <taxon>Fungi</taxon>
        <taxon>Dikarya</taxon>
        <taxon>Basidiomycota</taxon>
        <taxon>Pucciniomycotina</taxon>
        <taxon>Pucciniomycetes</taxon>
        <taxon>Pucciniales</taxon>
        <taxon>Sphaerophragmiaceae</taxon>
        <taxon>Austropuccinia</taxon>
    </lineage>
</organism>
<protein>
    <submittedName>
        <fullName evidence="2">Uncharacterized protein</fullName>
    </submittedName>
</protein>
<gene>
    <name evidence="2" type="ORF">O181_035261</name>
</gene>
<evidence type="ECO:0000313" key="2">
    <source>
        <dbReference type="EMBL" id="MBW0495546.1"/>
    </source>
</evidence>
<keyword evidence="3" id="KW-1185">Reference proteome</keyword>
<sequence length="149" mass="15752">MGNRGFGGFCSIGEEKLVKEEKENLHPSMAGESLHPSQGIKGPSDGGLGGGGQINTGGNRANQGEAFLSSCSWSWGPFVLRNAFIIFDYERVLTRSSCTGTSLAVWSEEAHNKQIFFVCLLASITGVCHFGGADAGVTPLRAQSAQNIK</sequence>
<evidence type="ECO:0000256" key="1">
    <source>
        <dbReference type="SAM" id="MobiDB-lite"/>
    </source>
</evidence>
<feature type="compositionally biased region" description="Gly residues" evidence="1">
    <location>
        <begin position="44"/>
        <end position="55"/>
    </location>
</feature>
<dbReference type="EMBL" id="AVOT02013154">
    <property type="protein sequence ID" value="MBW0495546.1"/>
    <property type="molecule type" value="Genomic_DNA"/>
</dbReference>
<comment type="caution">
    <text evidence="2">The sequence shown here is derived from an EMBL/GenBank/DDBJ whole genome shotgun (WGS) entry which is preliminary data.</text>
</comment>
<evidence type="ECO:0000313" key="3">
    <source>
        <dbReference type="Proteomes" id="UP000765509"/>
    </source>
</evidence>
<dbReference type="Proteomes" id="UP000765509">
    <property type="component" value="Unassembled WGS sequence"/>
</dbReference>
<accession>A0A9Q3D7Y2</accession>
<reference evidence="2" key="1">
    <citation type="submission" date="2021-03" db="EMBL/GenBank/DDBJ databases">
        <title>Draft genome sequence of rust myrtle Austropuccinia psidii MF-1, a brazilian biotype.</title>
        <authorList>
            <person name="Quecine M.C."/>
            <person name="Pachon D.M.R."/>
            <person name="Bonatelli M.L."/>
            <person name="Correr F.H."/>
            <person name="Franceschini L.M."/>
            <person name="Leite T.F."/>
            <person name="Margarido G.R.A."/>
            <person name="Almeida C.A."/>
            <person name="Ferrarezi J.A."/>
            <person name="Labate C.A."/>
        </authorList>
    </citation>
    <scope>NUCLEOTIDE SEQUENCE</scope>
    <source>
        <strain evidence="2">MF-1</strain>
    </source>
</reference>
<dbReference type="AlphaFoldDB" id="A0A9Q3D7Y2"/>
<proteinExistence type="predicted"/>